<accession>A0A6A6BTW9</accession>
<name>A0A6A6BTW9_9PEZI</name>
<sequence length="130" mass="13267">MFTNTKSLIIALFVAATIPAGTLAAPAKRLADGVTCETSTGSPDTGSVTDVINQVRGKGGLCLNDNDMGSGCTTLVSHNAAAISMCGTPSATQCTDVAAMANEIQQTCLSNGRAGGQYRRGLYVIEVIHS</sequence>
<dbReference type="Proteomes" id="UP000799438">
    <property type="component" value="Unassembled WGS sequence"/>
</dbReference>
<keyword evidence="3" id="KW-1185">Reference proteome</keyword>
<evidence type="ECO:0000313" key="2">
    <source>
        <dbReference type="EMBL" id="KAF2147579.1"/>
    </source>
</evidence>
<dbReference type="GeneID" id="54303428"/>
<evidence type="ECO:0008006" key="4">
    <source>
        <dbReference type="Google" id="ProtNLM"/>
    </source>
</evidence>
<dbReference type="EMBL" id="ML995474">
    <property type="protein sequence ID" value="KAF2147579.1"/>
    <property type="molecule type" value="Genomic_DNA"/>
</dbReference>
<evidence type="ECO:0000256" key="1">
    <source>
        <dbReference type="SAM" id="SignalP"/>
    </source>
</evidence>
<gene>
    <name evidence="2" type="ORF">K452DRAFT_354931</name>
</gene>
<dbReference type="AlphaFoldDB" id="A0A6A6BTW9"/>
<feature type="signal peptide" evidence="1">
    <location>
        <begin position="1"/>
        <end position="24"/>
    </location>
</feature>
<feature type="chain" id="PRO_5025542485" description="Ecp2 effector protein domain-containing protein" evidence="1">
    <location>
        <begin position="25"/>
        <end position="130"/>
    </location>
</feature>
<protein>
    <recommendedName>
        <fullName evidence="4">Ecp2 effector protein domain-containing protein</fullName>
    </recommendedName>
</protein>
<evidence type="ECO:0000313" key="3">
    <source>
        <dbReference type="Proteomes" id="UP000799438"/>
    </source>
</evidence>
<dbReference type="RefSeq" id="XP_033403287.1">
    <property type="nucleotide sequence ID" value="XM_033545922.1"/>
</dbReference>
<dbReference type="OrthoDB" id="4233498at2759"/>
<proteinExistence type="predicted"/>
<organism evidence="2 3">
    <name type="scientific">Aplosporella prunicola CBS 121167</name>
    <dbReference type="NCBI Taxonomy" id="1176127"/>
    <lineage>
        <taxon>Eukaryota</taxon>
        <taxon>Fungi</taxon>
        <taxon>Dikarya</taxon>
        <taxon>Ascomycota</taxon>
        <taxon>Pezizomycotina</taxon>
        <taxon>Dothideomycetes</taxon>
        <taxon>Dothideomycetes incertae sedis</taxon>
        <taxon>Botryosphaeriales</taxon>
        <taxon>Aplosporellaceae</taxon>
        <taxon>Aplosporella</taxon>
    </lineage>
</organism>
<keyword evidence="1" id="KW-0732">Signal</keyword>
<reference evidence="2" key="1">
    <citation type="journal article" date="2020" name="Stud. Mycol.">
        <title>101 Dothideomycetes genomes: a test case for predicting lifestyles and emergence of pathogens.</title>
        <authorList>
            <person name="Haridas S."/>
            <person name="Albert R."/>
            <person name="Binder M."/>
            <person name="Bloem J."/>
            <person name="Labutti K."/>
            <person name="Salamov A."/>
            <person name="Andreopoulos B."/>
            <person name="Baker S."/>
            <person name="Barry K."/>
            <person name="Bills G."/>
            <person name="Bluhm B."/>
            <person name="Cannon C."/>
            <person name="Castanera R."/>
            <person name="Culley D."/>
            <person name="Daum C."/>
            <person name="Ezra D."/>
            <person name="Gonzalez J."/>
            <person name="Henrissat B."/>
            <person name="Kuo A."/>
            <person name="Liang C."/>
            <person name="Lipzen A."/>
            <person name="Lutzoni F."/>
            <person name="Magnuson J."/>
            <person name="Mondo S."/>
            <person name="Nolan M."/>
            <person name="Ohm R."/>
            <person name="Pangilinan J."/>
            <person name="Park H.-J."/>
            <person name="Ramirez L."/>
            <person name="Alfaro M."/>
            <person name="Sun H."/>
            <person name="Tritt A."/>
            <person name="Yoshinaga Y."/>
            <person name="Zwiers L.-H."/>
            <person name="Turgeon B."/>
            <person name="Goodwin S."/>
            <person name="Spatafora J."/>
            <person name="Crous P."/>
            <person name="Grigoriev I."/>
        </authorList>
    </citation>
    <scope>NUCLEOTIDE SEQUENCE</scope>
    <source>
        <strain evidence="2">CBS 121167</strain>
    </source>
</reference>